<evidence type="ECO:0000256" key="3">
    <source>
        <dbReference type="ARBA" id="ARBA00022574"/>
    </source>
</evidence>
<evidence type="ECO:0000256" key="2">
    <source>
        <dbReference type="ARBA" id="ARBA00022491"/>
    </source>
</evidence>
<dbReference type="PRINTS" id="PR00320">
    <property type="entry name" value="GPROTEINBRPT"/>
</dbReference>
<dbReference type="STRING" id="1314674.A0A0D7BGW7"/>
<gene>
    <name evidence="13" type="ORF">CYLTODRAFT_488927</name>
</gene>
<dbReference type="PANTHER" id="PTHR22847">
    <property type="entry name" value="WD40 REPEAT PROTEIN"/>
    <property type="match status" value="1"/>
</dbReference>
<dbReference type="InterPro" id="IPR015943">
    <property type="entry name" value="WD40/YVTN_repeat-like_dom_sf"/>
</dbReference>
<evidence type="ECO:0000256" key="9">
    <source>
        <dbReference type="PROSITE-ProRule" id="PRU00221"/>
    </source>
</evidence>
<evidence type="ECO:0000256" key="7">
    <source>
        <dbReference type="ARBA" id="ARBA00023242"/>
    </source>
</evidence>
<feature type="repeat" description="WD" evidence="9">
    <location>
        <begin position="542"/>
        <end position="583"/>
    </location>
</feature>
<keyword evidence="3 9" id="KW-0853">WD repeat</keyword>
<dbReference type="SMART" id="SM00320">
    <property type="entry name" value="WD40"/>
    <property type="match status" value="7"/>
</dbReference>
<keyword evidence="4" id="KW-0677">Repeat</keyword>
<evidence type="ECO:0000256" key="4">
    <source>
        <dbReference type="ARBA" id="ARBA00022737"/>
    </source>
</evidence>
<keyword evidence="14" id="KW-1185">Reference proteome</keyword>
<dbReference type="AlphaFoldDB" id="A0A0D7BGW7"/>
<keyword evidence="2" id="KW-0678">Repressor</keyword>
<dbReference type="Pfam" id="PF00400">
    <property type="entry name" value="WD40"/>
    <property type="match status" value="7"/>
</dbReference>
<evidence type="ECO:0000256" key="10">
    <source>
        <dbReference type="SAM" id="Coils"/>
    </source>
</evidence>
<keyword evidence="7" id="KW-0539">Nucleus</keyword>
<evidence type="ECO:0000256" key="11">
    <source>
        <dbReference type="SAM" id="MobiDB-lite"/>
    </source>
</evidence>
<dbReference type="SUPFAM" id="SSF50978">
    <property type="entry name" value="WD40 repeat-like"/>
    <property type="match status" value="1"/>
</dbReference>
<organism evidence="13 14">
    <name type="scientific">Cylindrobasidium torrendii FP15055 ss-10</name>
    <dbReference type="NCBI Taxonomy" id="1314674"/>
    <lineage>
        <taxon>Eukaryota</taxon>
        <taxon>Fungi</taxon>
        <taxon>Dikarya</taxon>
        <taxon>Basidiomycota</taxon>
        <taxon>Agaricomycotina</taxon>
        <taxon>Agaricomycetes</taxon>
        <taxon>Agaricomycetidae</taxon>
        <taxon>Agaricales</taxon>
        <taxon>Marasmiineae</taxon>
        <taxon>Physalacriaceae</taxon>
        <taxon>Cylindrobasidium</taxon>
    </lineage>
</organism>
<evidence type="ECO:0000256" key="1">
    <source>
        <dbReference type="ARBA" id="ARBA00004123"/>
    </source>
</evidence>
<dbReference type="InterPro" id="IPR001680">
    <property type="entry name" value="WD40_rpt"/>
</dbReference>
<feature type="repeat" description="WD" evidence="9">
    <location>
        <begin position="400"/>
        <end position="434"/>
    </location>
</feature>
<dbReference type="PANTHER" id="PTHR22847:SF728">
    <property type="entry name" value="TRANSCRIPTIONAL REPRESSOR TUP11-RELATED"/>
    <property type="match status" value="1"/>
</dbReference>
<feature type="region of interest" description="Disordered" evidence="11">
    <location>
        <begin position="192"/>
        <end position="242"/>
    </location>
</feature>
<feature type="repeat" description="WD" evidence="9">
    <location>
        <begin position="448"/>
        <end position="489"/>
    </location>
</feature>
<feature type="repeat" description="WD" evidence="9">
    <location>
        <begin position="584"/>
        <end position="620"/>
    </location>
</feature>
<feature type="domain" description="Transcriptional repressor Tup1 N-terminal" evidence="12">
    <location>
        <begin position="29"/>
        <end position="103"/>
    </location>
</feature>
<feature type="compositionally biased region" description="Low complexity" evidence="11">
    <location>
        <begin position="110"/>
        <end position="129"/>
    </location>
</feature>
<comment type="subcellular location">
    <subcellularLocation>
        <location evidence="1">Nucleus</location>
    </subcellularLocation>
</comment>
<evidence type="ECO:0000313" key="13">
    <source>
        <dbReference type="EMBL" id="KIY69425.1"/>
    </source>
</evidence>
<feature type="repeat" description="WD" evidence="9">
    <location>
        <begin position="365"/>
        <end position="399"/>
    </location>
</feature>
<dbReference type="OrthoDB" id="17410at2759"/>
<dbReference type="Proteomes" id="UP000054007">
    <property type="component" value="Unassembled WGS sequence"/>
</dbReference>
<feature type="coiled-coil region" evidence="10">
    <location>
        <begin position="34"/>
        <end position="61"/>
    </location>
</feature>
<dbReference type="Gene3D" id="2.130.10.10">
    <property type="entry name" value="YVTN repeat-like/Quinoprotein amine dehydrogenase"/>
    <property type="match status" value="1"/>
</dbReference>
<dbReference type="EMBL" id="KN880484">
    <property type="protein sequence ID" value="KIY69425.1"/>
    <property type="molecule type" value="Genomic_DNA"/>
</dbReference>
<dbReference type="GO" id="GO:0005634">
    <property type="term" value="C:nucleus"/>
    <property type="evidence" value="ECO:0007669"/>
    <property type="project" value="UniProtKB-SubCell"/>
</dbReference>
<feature type="region of interest" description="Disordered" evidence="11">
    <location>
        <begin position="1"/>
        <end position="32"/>
    </location>
</feature>
<feature type="compositionally biased region" description="Basic and acidic residues" evidence="11">
    <location>
        <begin position="192"/>
        <end position="213"/>
    </location>
</feature>
<dbReference type="Pfam" id="PF08581">
    <property type="entry name" value="Tup_N"/>
    <property type="match status" value="1"/>
</dbReference>
<dbReference type="PROSITE" id="PS50082">
    <property type="entry name" value="WD_REPEATS_2"/>
    <property type="match status" value="6"/>
</dbReference>
<name>A0A0D7BGW7_9AGAR</name>
<dbReference type="InterPro" id="IPR020472">
    <property type="entry name" value="WD40_PAC1"/>
</dbReference>
<dbReference type="Gene3D" id="1.20.5.340">
    <property type="match status" value="1"/>
</dbReference>
<evidence type="ECO:0000256" key="8">
    <source>
        <dbReference type="ARBA" id="ARBA00060760"/>
    </source>
</evidence>
<reference evidence="13 14" key="1">
    <citation type="journal article" date="2015" name="Fungal Genet. Biol.">
        <title>Evolution of novel wood decay mechanisms in Agaricales revealed by the genome sequences of Fistulina hepatica and Cylindrobasidium torrendii.</title>
        <authorList>
            <person name="Floudas D."/>
            <person name="Held B.W."/>
            <person name="Riley R."/>
            <person name="Nagy L.G."/>
            <person name="Koehler G."/>
            <person name="Ransdell A.S."/>
            <person name="Younus H."/>
            <person name="Chow J."/>
            <person name="Chiniquy J."/>
            <person name="Lipzen A."/>
            <person name="Tritt A."/>
            <person name="Sun H."/>
            <person name="Haridas S."/>
            <person name="LaButti K."/>
            <person name="Ohm R.A."/>
            <person name="Kues U."/>
            <person name="Blanchette R.A."/>
            <person name="Grigoriev I.V."/>
            <person name="Minto R.E."/>
            <person name="Hibbett D.S."/>
        </authorList>
    </citation>
    <scope>NUCLEOTIDE SEQUENCE [LARGE SCALE GENOMIC DNA]</scope>
    <source>
        <strain evidence="13 14">FP15055 ss-10</strain>
    </source>
</reference>
<proteinExistence type="inferred from homology"/>
<comment type="similarity">
    <text evidence="8">Belongs to the WD repeat TUP1 family.</text>
</comment>
<evidence type="ECO:0000313" key="14">
    <source>
        <dbReference type="Proteomes" id="UP000054007"/>
    </source>
</evidence>
<dbReference type="InterPro" id="IPR019775">
    <property type="entry name" value="WD40_repeat_CS"/>
</dbReference>
<feature type="compositionally biased region" description="Polar residues" evidence="11">
    <location>
        <begin position="232"/>
        <end position="242"/>
    </location>
</feature>
<keyword evidence="5" id="KW-0805">Transcription regulation</keyword>
<evidence type="ECO:0000259" key="12">
    <source>
        <dbReference type="Pfam" id="PF08581"/>
    </source>
</evidence>
<keyword evidence="6" id="KW-0804">Transcription</keyword>
<dbReference type="InterPro" id="IPR036322">
    <property type="entry name" value="WD40_repeat_dom_sf"/>
</dbReference>
<dbReference type="PROSITE" id="PS50294">
    <property type="entry name" value="WD_REPEATS_REGION"/>
    <property type="match status" value="6"/>
</dbReference>
<accession>A0A0D7BGW7</accession>
<dbReference type="InterPro" id="IPR013890">
    <property type="entry name" value="Tscrpt_rep_Tup1_N"/>
</dbReference>
<evidence type="ECO:0000256" key="6">
    <source>
        <dbReference type="ARBA" id="ARBA00023163"/>
    </source>
</evidence>
<evidence type="ECO:0000256" key="5">
    <source>
        <dbReference type="ARBA" id="ARBA00023015"/>
    </source>
</evidence>
<keyword evidence="10" id="KW-0175">Coiled coil</keyword>
<dbReference type="FunFam" id="2.130.10.10:FF:000503">
    <property type="entry name" value="Glucose repression regulatory protein TUP1"/>
    <property type="match status" value="1"/>
</dbReference>
<dbReference type="CDD" id="cd00200">
    <property type="entry name" value="WD40"/>
    <property type="match status" value="1"/>
</dbReference>
<feature type="repeat" description="WD" evidence="9">
    <location>
        <begin position="490"/>
        <end position="524"/>
    </location>
</feature>
<feature type="region of interest" description="Disordered" evidence="11">
    <location>
        <begin position="110"/>
        <end position="162"/>
    </location>
</feature>
<sequence>MASGSMYSHRGLQPPAPQSASGHGSSHHRIPEVLDVIKQEYEQLLADLTITRKQRDEYESKMSSQVNELHIIRQSLYELESQHTKVQTQYEEDLSRLRGELHSLRASAANAGPPAHAMIGPGSSSLSGSLPPPPMSSHGPYQGEALYGRDRDRDRDRDMRDRIDRDGRLSDRERDLRERERERDRDRDRLLDQREAKRFKPDRMKSDRPDHFSPHLASVPKVPLPAMPPISGSGSASVVSPHTQLPPLPLTAPTTATAAAAAGPMPISNDPFPDDLNPANLPPEFKKEGNDWFVAFNPKLKRSLDVTLVHTLMHATVVCCVQFSADGKYLATGCNRTAQIYDVRTGQKTCTLSDDNVPQSGDLYIRSVRFSPDGKYLATGAEDKQIRIWDIAKRRIRNVFDGHQQEIYSLDFSADGRLIVSGSGDRTARIWDMNGGPGKVLQVKDPDVTNEDAGVTSVCISPDGRFVAAGSLDTIVRIWDVATGQLVDRLIGHLDSVYSVVFTPDGKGLISGSLDKTLKYWDMQPLMRGHSGNDHATAAMNFTGHKDYVLSVAVSYDGQWVVSGSKDRGVLFWDAKTASMLCMLQGHKNSVISIDLSPTNNMLATGSGDNLARIWAYDTM</sequence>
<feature type="compositionally biased region" description="Basic and acidic residues" evidence="11">
    <location>
        <begin position="147"/>
        <end position="162"/>
    </location>
</feature>
<dbReference type="PROSITE" id="PS00678">
    <property type="entry name" value="WD_REPEATS_1"/>
    <property type="match status" value="4"/>
</dbReference>
<protein>
    <submittedName>
        <fullName evidence="13">WD40 repeat-like protein</fullName>
    </submittedName>
</protein>